<dbReference type="EMBL" id="CAJVQC010136769">
    <property type="protein sequence ID" value="CAG8843061.1"/>
    <property type="molecule type" value="Genomic_DNA"/>
</dbReference>
<feature type="non-terminal residue" evidence="1">
    <location>
        <position position="81"/>
    </location>
</feature>
<keyword evidence="2" id="KW-1185">Reference proteome</keyword>
<name>A0ACA9SL57_9GLOM</name>
<proteinExistence type="predicted"/>
<reference evidence="1" key="1">
    <citation type="submission" date="2021-06" db="EMBL/GenBank/DDBJ databases">
        <authorList>
            <person name="Kallberg Y."/>
            <person name="Tangrot J."/>
            <person name="Rosling A."/>
        </authorList>
    </citation>
    <scope>NUCLEOTIDE SEQUENCE</scope>
    <source>
        <strain evidence="1">MA461A</strain>
    </source>
</reference>
<evidence type="ECO:0000313" key="2">
    <source>
        <dbReference type="Proteomes" id="UP000789920"/>
    </source>
</evidence>
<organism evidence="1 2">
    <name type="scientific">Racocetra persica</name>
    <dbReference type="NCBI Taxonomy" id="160502"/>
    <lineage>
        <taxon>Eukaryota</taxon>
        <taxon>Fungi</taxon>
        <taxon>Fungi incertae sedis</taxon>
        <taxon>Mucoromycota</taxon>
        <taxon>Glomeromycotina</taxon>
        <taxon>Glomeromycetes</taxon>
        <taxon>Diversisporales</taxon>
        <taxon>Gigasporaceae</taxon>
        <taxon>Racocetra</taxon>
    </lineage>
</organism>
<dbReference type="Proteomes" id="UP000789920">
    <property type="component" value="Unassembled WGS sequence"/>
</dbReference>
<evidence type="ECO:0000313" key="1">
    <source>
        <dbReference type="EMBL" id="CAG8843061.1"/>
    </source>
</evidence>
<accession>A0ACA9SL57</accession>
<protein>
    <submittedName>
        <fullName evidence="1">26774_t:CDS:1</fullName>
    </submittedName>
</protein>
<gene>
    <name evidence="1" type="ORF">RPERSI_LOCUS32594</name>
</gene>
<feature type="non-terminal residue" evidence="1">
    <location>
        <position position="1"/>
    </location>
</feature>
<sequence>SEFYSPMTESNLVYSDIEANNDIEHNQIYSRRSFVETYSESSLSSIEQNLITNIDESKIQTIRYELREIIKNELEKFRRFL</sequence>
<comment type="caution">
    <text evidence="1">The sequence shown here is derived from an EMBL/GenBank/DDBJ whole genome shotgun (WGS) entry which is preliminary data.</text>
</comment>